<reference evidence="1 2" key="1">
    <citation type="journal article" date="2017" name="PLoS Biol.">
        <title>The sea cucumber genome provides insights into morphological evolution and visceral regeneration.</title>
        <authorList>
            <person name="Zhang X."/>
            <person name="Sun L."/>
            <person name="Yuan J."/>
            <person name="Sun Y."/>
            <person name="Gao Y."/>
            <person name="Zhang L."/>
            <person name="Li S."/>
            <person name="Dai H."/>
            <person name="Hamel J.F."/>
            <person name="Liu C."/>
            <person name="Yu Y."/>
            <person name="Liu S."/>
            <person name="Lin W."/>
            <person name="Guo K."/>
            <person name="Jin S."/>
            <person name="Xu P."/>
            <person name="Storey K.B."/>
            <person name="Huan P."/>
            <person name="Zhang T."/>
            <person name="Zhou Y."/>
            <person name="Zhang J."/>
            <person name="Lin C."/>
            <person name="Li X."/>
            <person name="Xing L."/>
            <person name="Huo D."/>
            <person name="Sun M."/>
            <person name="Wang L."/>
            <person name="Mercier A."/>
            <person name="Li F."/>
            <person name="Yang H."/>
            <person name="Xiang J."/>
        </authorList>
    </citation>
    <scope>NUCLEOTIDE SEQUENCE [LARGE SCALE GENOMIC DNA]</scope>
    <source>
        <strain evidence="1">Shaxun</strain>
        <tissue evidence="1">Muscle</tissue>
    </source>
</reference>
<dbReference type="Proteomes" id="UP000230750">
    <property type="component" value="Unassembled WGS sequence"/>
</dbReference>
<gene>
    <name evidence="1" type="ORF">BSL78_25042</name>
</gene>
<dbReference type="AlphaFoldDB" id="A0A2G8JQZ1"/>
<dbReference type="STRING" id="307972.A0A2G8JQZ1"/>
<dbReference type="EMBL" id="MRZV01001400">
    <property type="protein sequence ID" value="PIK38130.1"/>
    <property type="molecule type" value="Genomic_DNA"/>
</dbReference>
<evidence type="ECO:0000313" key="1">
    <source>
        <dbReference type="EMBL" id="PIK38130.1"/>
    </source>
</evidence>
<proteinExistence type="predicted"/>
<sequence>MDKVQFNNEVVIMRKTVKKVKVQVVKNLTRQIKQLRNKKGKPEELEKNKRRCDRLVEVMQAMKRWVPDDVTYSALMKTGTTNECMQAGEDLLPDPPAYCP</sequence>
<protein>
    <submittedName>
        <fullName evidence="1">Putative serum response factor-binding protein 1</fullName>
    </submittedName>
</protein>
<dbReference type="OrthoDB" id="3364872at2759"/>
<dbReference type="PANTHER" id="PTHR23325:SF1">
    <property type="entry name" value="SERUM RESPONSE FACTOR-BINDING PROTEIN 1"/>
    <property type="match status" value="1"/>
</dbReference>
<dbReference type="GO" id="GO:0030686">
    <property type="term" value="C:90S preribosome"/>
    <property type="evidence" value="ECO:0007669"/>
    <property type="project" value="TreeGrafter"/>
</dbReference>
<comment type="caution">
    <text evidence="1">The sequence shown here is derived from an EMBL/GenBank/DDBJ whole genome shotgun (WGS) entry which is preliminary data.</text>
</comment>
<evidence type="ECO:0000313" key="2">
    <source>
        <dbReference type="Proteomes" id="UP000230750"/>
    </source>
</evidence>
<dbReference type="PANTHER" id="PTHR23325">
    <property type="entry name" value="SERUM RESPONSE FACTOR-BINDING"/>
    <property type="match status" value="1"/>
</dbReference>
<organism evidence="1 2">
    <name type="scientific">Stichopus japonicus</name>
    <name type="common">Sea cucumber</name>
    <dbReference type="NCBI Taxonomy" id="307972"/>
    <lineage>
        <taxon>Eukaryota</taxon>
        <taxon>Metazoa</taxon>
        <taxon>Echinodermata</taxon>
        <taxon>Eleutherozoa</taxon>
        <taxon>Echinozoa</taxon>
        <taxon>Holothuroidea</taxon>
        <taxon>Aspidochirotacea</taxon>
        <taxon>Aspidochirotida</taxon>
        <taxon>Stichopodidae</taxon>
        <taxon>Apostichopus</taxon>
    </lineage>
</organism>
<name>A0A2G8JQZ1_STIJA</name>
<accession>A0A2G8JQZ1</accession>
<dbReference type="GO" id="GO:0030490">
    <property type="term" value="P:maturation of SSU-rRNA"/>
    <property type="evidence" value="ECO:0007669"/>
    <property type="project" value="TreeGrafter"/>
</dbReference>
<dbReference type="GO" id="GO:0005634">
    <property type="term" value="C:nucleus"/>
    <property type="evidence" value="ECO:0007669"/>
    <property type="project" value="TreeGrafter"/>
</dbReference>
<dbReference type="InterPro" id="IPR037393">
    <property type="entry name" value="Bud22/SRFB1"/>
</dbReference>
<keyword evidence="2" id="KW-1185">Reference proteome</keyword>